<proteinExistence type="predicted"/>
<dbReference type="AlphaFoldDB" id="A0A0C3P949"/>
<dbReference type="EMBL" id="KN840862">
    <property type="protein sequence ID" value="KIP01208.1"/>
    <property type="molecule type" value="Genomic_DNA"/>
</dbReference>
<reference evidence="1 2" key="1">
    <citation type="journal article" date="2014" name="PLoS Genet.">
        <title>Analysis of the Phlebiopsis gigantea genome, transcriptome and secretome provides insight into its pioneer colonization strategies of wood.</title>
        <authorList>
            <person name="Hori C."/>
            <person name="Ishida T."/>
            <person name="Igarashi K."/>
            <person name="Samejima M."/>
            <person name="Suzuki H."/>
            <person name="Master E."/>
            <person name="Ferreira P."/>
            <person name="Ruiz-Duenas F.J."/>
            <person name="Held B."/>
            <person name="Canessa P."/>
            <person name="Larrondo L.F."/>
            <person name="Schmoll M."/>
            <person name="Druzhinina I.S."/>
            <person name="Kubicek C.P."/>
            <person name="Gaskell J.A."/>
            <person name="Kersten P."/>
            <person name="St John F."/>
            <person name="Glasner J."/>
            <person name="Sabat G."/>
            <person name="Splinter BonDurant S."/>
            <person name="Syed K."/>
            <person name="Yadav J."/>
            <person name="Mgbeahuruike A.C."/>
            <person name="Kovalchuk A."/>
            <person name="Asiegbu F.O."/>
            <person name="Lackner G."/>
            <person name="Hoffmeister D."/>
            <person name="Rencoret J."/>
            <person name="Gutierrez A."/>
            <person name="Sun H."/>
            <person name="Lindquist E."/>
            <person name="Barry K."/>
            <person name="Riley R."/>
            <person name="Grigoriev I.V."/>
            <person name="Henrissat B."/>
            <person name="Kues U."/>
            <person name="Berka R.M."/>
            <person name="Martinez A.T."/>
            <person name="Covert S.F."/>
            <person name="Blanchette R.A."/>
            <person name="Cullen D."/>
        </authorList>
    </citation>
    <scope>NUCLEOTIDE SEQUENCE [LARGE SCALE GENOMIC DNA]</scope>
    <source>
        <strain evidence="1 2">11061_1 CR5-6</strain>
    </source>
</reference>
<dbReference type="Proteomes" id="UP000053257">
    <property type="component" value="Unassembled WGS sequence"/>
</dbReference>
<organism evidence="1 2">
    <name type="scientific">Phlebiopsis gigantea (strain 11061_1 CR5-6)</name>
    <name type="common">White-rot fungus</name>
    <name type="synonym">Peniophora gigantea</name>
    <dbReference type="NCBI Taxonomy" id="745531"/>
    <lineage>
        <taxon>Eukaryota</taxon>
        <taxon>Fungi</taxon>
        <taxon>Dikarya</taxon>
        <taxon>Basidiomycota</taxon>
        <taxon>Agaricomycotina</taxon>
        <taxon>Agaricomycetes</taxon>
        <taxon>Polyporales</taxon>
        <taxon>Phanerochaetaceae</taxon>
        <taxon>Phlebiopsis</taxon>
    </lineage>
</organism>
<protein>
    <submittedName>
        <fullName evidence="1">Uncharacterized protein</fullName>
    </submittedName>
</protein>
<name>A0A0C3P949_PHLG1</name>
<accession>A0A0C3P949</accession>
<sequence>MSVGLRQGSDHGHSHKLLVQLVDCEERGAQVHDLDHSSVDPSHQGGHGVVLSHVGGEELFPGVGSHIRSLDLPPDLHMIVEDVLYICLFQAQAAVTGRSAPLQWSLSLMKKWTENSCSISTNCWRSQTKLGAHGQTAGQDVPHMAEAYAQAVVQRRQPDPPQSRAREGAALLFQNPHTAVHGPQQPPMCAPSTHYVESSPLWRIPGHPGFHQGNLLAATFEWSNLMTKALEAKEKCDKGNDPWHTPERMFFYTQTQRPLVFQQWNCPQPLSQSLMRPVSLRILFNPGHILSLTPLYWILLAFAQSDLGTPAPKDFKIRFIPSSATQPSITPRSSTPHIRTNLTVERAAVQAQRVAATLQSVATPRLDKGKAPIRPTQIASCYSAVLANVAASQPSRHQLSLSSIASSHLSSDEDNNSIIDLSSSPAACAARARPQPHYRFKNPVVIVLSSDSGDFDAKAALSLPKKEPLPPTLPMQAFAGSFDLEYDDISLAGLEGANSDYADDTGSCSPIPSTIWSRHWHVIDIIKGFEACNLVARSSSVYMQDAFKTAFPGVKYTRGTFYAHCDRWNSAAKEIKKKYINYWRADEGLWRCS</sequence>
<keyword evidence="2" id="KW-1185">Reference proteome</keyword>
<gene>
    <name evidence="1" type="ORF">PHLGIDRAFT_508673</name>
</gene>
<dbReference type="HOGENOM" id="CLU_460118_0_0_1"/>
<evidence type="ECO:0000313" key="1">
    <source>
        <dbReference type="EMBL" id="KIP01208.1"/>
    </source>
</evidence>
<evidence type="ECO:0000313" key="2">
    <source>
        <dbReference type="Proteomes" id="UP000053257"/>
    </source>
</evidence>